<organism evidence="3 4">
    <name type="scientific">Pantoea osteomyelitidis</name>
    <dbReference type="NCBI Taxonomy" id="3230026"/>
    <lineage>
        <taxon>Bacteria</taxon>
        <taxon>Pseudomonadati</taxon>
        <taxon>Pseudomonadota</taxon>
        <taxon>Gammaproteobacteria</taxon>
        <taxon>Enterobacterales</taxon>
        <taxon>Erwiniaceae</taxon>
        <taxon>Pantoea</taxon>
    </lineage>
</organism>
<dbReference type="SUPFAM" id="SSF46955">
    <property type="entry name" value="Putative DNA-binding domain"/>
    <property type="match status" value="1"/>
</dbReference>
<dbReference type="InterPro" id="IPR009061">
    <property type="entry name" value="DNA-bd_dom_put_sf"/>
</dbReference>
<reference evidence="3 4" key="1">
    <citation type="submission" date="2024-08" db="EMBL/GenBank/DDBJ databases">
        <title>Pantoea ronii - a newly identified human opportunistic pathogen.</title>
        <authorList>
            <person name="Keidar-Friedman D."/>
            <person name="Sorek N."/>
            <person name="Leshin-Carmel D."/>
            <person name="Tsur A."/>
            <person name="Amsalem M."/>
            <person name="Tolkach D."/>
            <person name="Brosh-Nissimov T."/>
        </authorList>
    </citation>
    <scope>NUCLEOTIDE SEQUENCE [LARGE SCALE GENOMIC DNA]</scope>
    <source>
        <strain evidence="3 4">AA23256</strain>
    </source>
</reference>
<feature type="domain" description="HTH merR-type" evidence="1">
    <location>
        <begin position="5"/>
        <end position="62"/>
    </location>
</feature>
<comment type="caution">
    <text evidence="3">The sequence shown here is derived from an EMBL/GenBank/DDBJ whole genome shotgun (WGS) entry which is preliminary data.</text>
</comment>
<gene>
    <name evidence="3" type="ORF">ABU178_17865</name>
</gene>
<dbReference type="Pfam" id="PF13411">
    <property type="entry name" value="MerR_1"/>
    <property type="match status" value="1"/>
</dbReference>
<proteinExistence type="predicted"/>
<dbReference type="EMBL" id="JBGFSN010000010">
    <property type="protein sequence ID" value="MFH8136020.1"/>
    <property type="molecule type" value="Genomic_DNA"/>
</dbReference>
<protein>
    <submittedName>
        <fullName evidence="3">MerR family transcriptional regulator</fullName>
    </submittedName>
</protein>
<dbReference type="Pfam" id="PF22267">
    <property type="entry name" value="MlrA_C"/>
    <property type="match status" value="1"/>
</dbReference>
<feature type="domain" description="Transcriptional regulator MlrA-like C-terminal" evidence="2">
    <location>
        <begin position="167"/>
        <end position="216"/>
    </location>
</feature>
<sequence>MPFLTIDSVCALTGVQPATLYHWRHAGLISRPASKQGYSDSQFDLICMVLALSNTGATPAEMLGALQNQQPLSVAGWSARKGDLLYQLEYGNDDELYKTLRQSAAHYSGDDLVNALLRPLNNWLRNDHRAGAAKRLARFHYAVVRHACRALHLSRKQDVNIYLEAVSVRDDTEIWLEAIRLTGQGFHVELSLQVGTPVPFRQQPMHYLMWCGAGISPEMKAGFFERLEGGDPVLLCGPDTRVWQDQRIAQRG</sequence>
<dbReference type="InterPro" id="IPR053987">
    <property type="entry name" value="MlrA-like_C"/>
</dbReference>
<dbReference type="Gene3D" id="1.10.1660.10">
    <property type="match status" value="1"/>
</dbReference>
<evidence type="ECO:0000259" key="1">
    <source>
        <dbReference type="Pfam" id="PF13411"/>
    </source>
</evidence>
<accession>A0ABW7Q0C9</accession>
<evidence type="ECO:0000259" key="2">
    <source>
        <dbReference type="Pfam" id="PF22267"/>
    </source>
</evidence>
<dbReference type="RefSeq" id="WP_397217399.1">
    <property type="nucleotide sequence ID" value="NZ_JBGFSN010000010.1"/>
</dbReference>
<dbReference type="InterPro" id="IPR000551">
    <property type="entry name" value="MerR-type_HTH_dom"/>
</dbReference>
<name>A0ABW7Q0C9_9GAMM</name>
<evidence type="ECO:0000313" key="3">
    <source>
        <dbReference type="EMBL" id="MFH8136020.1"/>
    </source>
</evidence>
<keyword evidence="4" id="KW-1185">Reference proteome</keyword>
<dbReference type="Proteomes" id="UP001611251">
    <property type="component" value="Unassembled WGS sequence"/>
</dbReference>
<evidence type="ECO:0000313" key="4">
    <source>
        <dbReference type="Proteomes" id="UP001611251"/>
    </source>
</evidence>